<comment type="caution">
    <text evidence="1">The sequence shown here is derived from an EMBL/GenBank/DDBJ whole genome shotgun (WGS) entry which is preliminary data.</text>
</comment>
<name>A0A7X6MWX0_9MYCO</name>
<accession>A0A7X6MWX0</accession>
<organism evidence="1 2">
    <name type="scientific">Mycolicibacterium septicum DSM 44393</name>
    <dbReference type="NCBI Taxonomy" id="1341646"/>
    <lineage>
        <taxon>Bacteria</taxon>
        <taxon>Bacillati</taxon>
        <taxon>Actinomycetota</taxon>
        <taxon>Actinomycetes</taxon>
        <taxon>Mycobacteriales</taxon>
        <taxon>Mycobacteriaceae</taxon>
        <taxon>Mycolicibacterium</taxon>
    </lineage>
</organism>
<dbReference type="EMBL" id="JAAXPJ010000027">
    <property type="protein sequence ID" value="NKZ15763.1"/>
    <property type="molecule type" value="Genomic_DNA"/>
</dbReference>
<dbReference type="RefSeq" id="WP_044524936.1">
    <property type="nucleotide sequence ID" value="NZ_HG322955.1"/>
</dbReference>
<gene>
    <name evidence="1" type="ORF">HGA11_32840</name>
</gene>
<sequence length="75" mass="8344">MNSYPADEATKIITGCSEVIFEMDSANHLDVCVDRYPATSGQSGGDAATDEVGDRTLCASDKRRWLSRWFQKRRG</sequence>
<reference evidence="1 2" key="1">
    <citation type="submission" date="2020-04" db="EMBL/GenBank/DDBJ databases">
        <title>MicrobeNet Type strains.</title>
        <authorList>
            <person name="Nicholson A.C."/>
        </authorList>
    </citation>
    <scope>NUCLEOTIDE SEQUENCE [LARGE SCALE GENOMIC DNA]</scope>
    <source>
        <strain evidence="1 2">ATCC 700731</strain>
    </source>
</reference>
<evidence type="ECO:0000313" key="1">
    <source>
        <dbReference type="EMBL" id="NKZ15763.1"/>
    </source>
</evidence>
<evidence type="ECO:0000313" key="2">
    <source>
        <dbReference type="Proteomes" id="UP000518188"/>
    </source>
</evidence>
<dbReference type="AlphaFoldDB" id="A0A7X6MWX0"/>
<dbReference type="Proteomes" id="UP000518188">
    <property type="component" value="Unassembled WGS sequence"/>
</dbReference>
<protein>
    <submittedName>
        <fullName evidence="1">Uncharacterized protein</fullName>
    </submittedName>
</protein>
<dbReference type="GeneID" id="98803049"/>
<proteinExistence type="predicted"/>